<evidence type="ECO:0000256" key="2">
    <source>
        <dbReference type="ARBA" id="ARBA00022692"/>
    </source>
</evidence>
<gene>
    <name evidence="12" type="ORF">DYH56_12475</name>
</gene>
<keyword evidence="13" id="KW-1185">Reference proteome</keyword>
<feature type="transmembrane region" description="Helical" evidence="9">
    <location>
        <begin position="93"/>
        <end position="112"/>
    </location>
</feature>
<keyword evidence="2 8" id="KW-0812">Transmembrane</keyword>
<keyword evidence="3" id="KW-0677">Repeat</keyword>
<evidence type="ECO:0000256" key="4">
    <source>
        <dbReference type="ARBA" id="ARBA00022989"/>
    </source>
</evidence>
<dbReference type="Pfam" id="PF03471">
    <property type="entry name" value="CorC_HlyC"/>
    <property type="match status" value="1"/>
</dbReference>
<dbReference type="PANTHER" id="PTHR22777">
    <property type="entry name" value="HEMOLYSIN-RELATED"/>
    <property type="match status" value="1"/>
</dbReference>
<evidence type="ECO:0000256" key="6">
    <source>
        <dbReference type="ARBA" id="ARBA00023136"/>
    </source>
</evidence>
<evidence type="ECO:0000256" key="7">
    <source>
        <dbReference type="PROSITE-ProRule" id="PRU00703"/>
    </source>
</evidence>
<feature type="domain" description="CBS" evidence="10">
    <location>
        <begin position="274"/>
        <end position="331"/>
    </location>
</feature>
<dbReference type="InterPro" id="IPR005170">
    <property type="entry name" value="Transptr-assoc_dom"/>
</dbReference>
<feature type="transmembrane region" description="Helical" evidence="9">
    <location>
        <begin position="124"/>
        <end position="147"/>
    </location>
</feature>
<evidence type="ECO:0000256" key="1">
    <source>
        <dbReference type="ARBA" id="ARBA00004141"/>
    </source>
</evidence>
<dbReference type="EMBL" id="QUAJ01000025">
    <property type="protein sequence ID" value="REI40071.1"/>
    <property type="molecule type" value="Genomic_DNA"/>
</dbReference>
<dbReference type="RefSeq" id="WP_114643208.1">
    <property type="nucleotide sequence ID" value="NZ_JAACIO010000017.1"/>
</dbReference>
<protein>
    <submittedName>
        <fullName evidence="12">DUF21 domain-containing protein</fullName>
    </submittedName>
</protein>
<evidence type="ECO:0000256" key="8">
    <source>
        <dbReference type="PROSITE-ProRule" id="PRU01193"/>
    </source>
</evidence>
<dbReference type="CDD" id="cd04590">
    <property type="entry name" value="CBS_pair_CorC_HlyC_assoc"/>
    <property type="match status" value="1"/>
</dbReference>
<dbReference type="InterPro" id="IPR000644">
    <property type="entry name" value="CBS_dom"/>
</dbReference>
<evidence type="ECO:0000259" key="10">
    <source>
        <dbReference type="PROSITE" id="PS51371"/>
    </source>
</evidence>
<dbReference type="Gene3D" id="3.30.465.10">
    <property type="match status" value="1"/>
</dbReference>
<comment type="caution">
    <text evidence="12">The sequence shown here is derived from an EMBL/GenBank/DDBJ whole genome shotgun (WGS) entry which is preliminary data.</text>
</comment>
<dbReference type="Pfam" id="PF01595">
    <property type="entry name" value="CNNM"/>
    <property type="match status" value="1"/>
</dbReference>
<dbReference type="SMART" id="SM01091">
    <property type="entry name" value="CorC_HlyC"/>
    <property type="match status" value="1"/>
</dbReference>
<evidence type="ECO:0000256" key="3">
    <source>
        <dbReference type="ARBA" id="ARBA00022737"/>
    </source>
</evidence>
<feature type="domain" description="CBS" evidence="10">
    <location>
        <begin position="209"/>
        <end position="269"/>
    </location>
</feature>
<evidence type="ECO:0000313" key="13">
    <source>
        <dbReference type="Proteomes" id="UP000263486"/>
    </source>
</evidence>
<name>A0ABX9KEF1_9FUSO</name>
<keyword evidence="6 8" id="KW-0472">Membrane</keyword>
<dbReference type="SUPFAM" id="SSF54631">
    <property type="entry name" value="CBS-domain pair"/>
    <property type="match status" value="1"/>
</dbReference>
<dbReference type="InterPro" id="IPR036318">
    <property type="entry name" value="FAD-bd_PCMH-like_sf"/>
</dbReference>
<dbReference type="Proteomes" id="UP000263486">
    <property type="component" value="Unassembled WGS sequence"/>
</dbReference>
<dbReference type="InterPro" id="IPR044751">
    <property type="entry name" value="Ion_transp-like_CBS"/>
</dbReference>
<dbReference type="Pfam" id="PF00571">
    <property type="entry name" value="CBS"/>
    <property type="match status" value="2"/>
</dbReference>
<evidence type="ECO:0000256" key="9">
    <source>
        <dbReference type="SAM" id="Phobius"/>
    </source>
</evidence>
<proteinExistence type="predicted"/>
<comment type="subcellular location">
    <subcellularLocation>
        <location evidence="1">Membrane</location>
        <topology evidence="1">Multi-pass membrane protein</topology>
    </subcellularLocation>
</comment>
<sequence length="423" mass="47200">MEIYSQLILLVVLIILSGLFSASETALTAFKSTDLEEIERTNPRKSKLLKKWLTKPNEILTAILLGNNIVNILASSIATVVTLQIMGSKSGDAIAIATVSMTIVVLIFGEITPKIVAKTYSKKISGIVIGPIYLLSIVTLPIIKLLIFVTKVISRMMGVDIRHENLMITEEEIKSYINVGKAEGVIEEEEREMIHSIIEFGDTAAKEVMTPRTSIFMLDGESTIDEVWDEIIQSGYSRIPVYGEDLDEILGILYVKDLLILAKKGTTDIPLKSILREAYFVPDTKSIVEILGEFKSKYVHMAIVLDEYGGTVGLATIEDLIEEIIGEIKDEYDLHEEDEIEKISESKYKVDARINIEDLNKELGLNIPESEDYESLGGYVLDILGRVAEVEDVVELEGLKMKVLEIDKMRVVKILIEISEEEG</sequence>
<keyword evidence="5 7" id="KW-0129">CBS domain</keyword>
<feature type="transmembrane region" description="Helical" evidence="9">
    <location>
        <begin position="59"/>
        <end position="81"/>
    </location>
</feature>
<evidence type="ECO:0000256" key="5">
    <source>
        <dbReference type="ARBA" id="ARBA00023122"/>
    </source>
</evidence>
<dbReference type="PROSITE" id="PS51371">
    <property type="entry name" value="CBS"/>
    <property type="match status" value="2"/>
</dbReference>
<dbReference type="PANTHER" id="PTHR22777:SF17">
    <property type="entry name" value="UPF0053 PROTEIN SLL0260"/>
    <property type="match status" value="1"/>
</dbReference>
<feature type="domain" description="CNNM transmembrane" evidence="11">
    <location>
        <begin position="1"/>
        <end position="190"/>
    </location>
</feature>
<dbReference type="InterPro" id="IPR002550">
    <property type="entry name" value="CNNM"/>
</dbReference>
<accession>A0ABX9KEF1</accession>
<evidence type="ECO:0000313" key="12">
    <source>
        <dbReference type="EMBL" id="REI40071.1"/>
    </source>
</evidence>
<keyword evidence="4 8" id="KW-1133">Transmembrane helix</keyword>
<organism evidence="12 13">
    <name type="scientific">Psychrilyobacter piezotolerans</name>
    <dbReference type="NCBI Taxonomy" id="2293438"/>
    <lineage>
        <taxon>Bacteria</taxon>
        <taxon>Fusobacteriati</taxon>
        <taxon>Fusobacteriota</taxon>
        <taxon>Fusobacteriia</taxon>
        <taxon>Fusobacteriales</taxon>
        <taxon>Fusobacteriaceae</taxon>
        <taxon>Psychrilyobacter</taxon>
    </lineage>
</organism>
<dbReference type="PROSITE" id="PS51846">
    <property type="entry name" value="CNNM"/>
    <property type="match status" value="1"/>
</dbReference>
<evidence type="ECO:0000259" key="11">
    <source>
        <dbReference type="PROSITE" id="PS51846"/>
    </source>
</evidence>
<dbReference type="SUPFAM" id="SSF56176">
    <property type="entry name" value="FAD-binding/transporter-associated domain-like"/>
    <property type="match status" value="1"/>
</dbReference>
<dbReference type="InterPro" id="IPR016169">
    <property type="entry name" value="FAD-bd_PCMH_sub2"/>
</dbReference>
<dbReference type="Gene3D" id="3.10.580.10">
    <property type="entry name" value="CBS-domain"/>
    <property type="match status" value="1"/>
</dbReference>
<dbReference type="InterPro" id="IPR046342">
    <property type="entry name" value="CBS_dom_sf"/>
</dbReference>
<reference evidence="12 13" key="1">
    <citation type="submission" date="2018-08" db="EMBL/GenBank/DDBJ databases">
        <title>Draft genome sequence of Psychrilyobacter sp. strain SD5 isolated from Black Sea water.</title>
        <authorList>
            <person name="Yadav S."/>
            <person name="Villanueva L."/>
            <person name="Damste J.S.S."/>
        </authorList>
    </citation>
    <scope>NUCLEOTIDE SEQUENCE [LARGE SCALE GENOMIC DNA]</scope>
    <source>
        <strain evidence="12 13">SD5</strain>
    </source>
</reference>